<feature type="region of interest" description="Disordered" evidence="11">
    <location>
        <begin position="164"/>
        <end position="191"/>
    </location>
</feature>
<evidence type="ECO:0000256" key="6">
    <source>
        <dbReference type="ARBA" id="ARBA00022912"/>
    </source>
</evidence>
<dbReference type="FunFam" id="3.40.250.10:FF:000021">
    <property type="entry name" value="M-phase inducer phosphatase cdc-25.2"/>
    <property type="match status" value="1"/>
</dbReference>
<dbReference type="PRINTS" id="PR00716">
    <property type="entry name" value="MPIPHPHTASE"/>
</dbReference>
<evidence type="ECO:0000256" key="11">
    <source>
        <dbReference type="SAM" id="MobiDB-lite"/>
    </source>
</evidence>
<accession>A0A8H3UK24</accession>
<feature type="domain" description="Rhodanese" evidence="12">
    <location>
        <begin position="374"/>
        <end position="478"/>
    </location>
</feature>
<feature type="region of interest" description="Disordered" evidence="11">
    <location>
        <begin position="274"/>
        <end position="295"/>
    </location>
</feature>
<evidence type="ECO:0000259" key="12">
    <source>
        <dbReference type="PROSITE" id="PS50206"/>
    </source>
</evidence>
<evidence type="ECO:0000313" key="14">
    <source>
        <dbReference type="Proteomes" id="UP000447873"/>
    </source>
</evidence>
<dbReference type="GO" id="GO:0005737">
    <property type="term" value="C:cytoplasm"/>
    <property type="evidence" value="ECO:0007669"/>
    <property type="project" value="TreeGrafter"/>
</dbReference>
<evidence type="ECO:0000256" key="1">
    <source>
        <dbReference type="ARBA" id="ARBA00011065"/>
    </source>
</evidence>
<comment type="catalytic activity">
    <reaction evidence="8 10">
        <text>O-phospho-L-tyrosyl-[protein] + H2O = L-tyrosyl-[protein] + phosphate</text>
        <dbReference type="Rhea" id="RHEA:10684"/>
        <dbReference type="Rhea" id="RHEA-COMP:10136"/>
        <dbReference type="Rhea" id="RHEA-COMP:20101"/>
        <dbReference type="ChEBI" id="CHEBI:15377"/>
        <dbReference type="ChEBI" id="CHEBI:43474"/>
        <dbReference type="ChEBI" id="CHEBI:46858"/>
        <dbReference type="ChEBI" id="CHEBI:61978"/>
        <dbReference type="EC" id="3.1.3.48"/>
    </reaction>
</comment>
<dbReference type="OrthoDB" id="26523at2759"/>
<evidence type="ECO:0000256" key="2">
    <source>
        <dbReference type="ARBA" id="ARBA00013064"/>
    </source>
</evidence>
<dbReference type="Proteomes" id="UP000447873">
    <property type="component" value="Unassembled WGS sequence"/>
</dbReference>
<keyword evidence="5 10" id="KW-0378">Hydrolase</keyword>
<dbReference type="CDD" id="cd01530">
    <property type="entry name" value="Cdc25"/>
    <property type="match status" value="1"/>
</dbReference>
<dbReference type="EMBL" id="WNWS01000317">
    <property type="protein sequence ID" value="KAE9970867.1"/>
    <property type="molecule type" value="Genomic_DNA"/>
</dbReference>
<dbReference type="InterPro" id="IPR036873">
    <property type="entry name" value="Rhodanese-like_dom_sf"/>
</dbReference>
<gene>
    <name evidence="13" type="ORF">EG328_005998</name>
</gene>
<comment type="caution">
    <text evidence="13">The sequence shown here is derived from an EMBL/GenBank/DDBJ whole genome shotgun (WGS) entry which is preliminary data.</text>
</comment>
<evidence type="ECO:0000256" key="4">
    <source>
        <dbReference type="ARBA" id="ARBA00022776"/>
    </source>
</evidence>
<feature type="region of interest" description="Disordered" evidence="11">
    <location>
        <begin position="1"/>
        <end position="38"/>
    </location>
</feature>
<evidence type="ECO:0000256" key="3">
    <source>
        <dbReference type="ARBA" id="ARBA00022618"/>
    </source>
</evidence>
<dbReference type="AlphaFoldDB" id="A0A8H3UK24"/>
<dbReference type="GO" id="GO:0004725">
    <property type="term" value="F:protein tyrosine phosphatase activity"/>
    <property type="evidence" value="ECO:0007669"/>
    <property type="project" value="UniProtKB-UniRule"/>
</dbReference>
<dbReference type="GO" id="GO:0010971">
    <property type="term" value="P:positive regulation of G2/M transition of mitotic cell cycle"/>
    <property type="evidence" value="ECO:0007669"/>
    <property type="project" value="TreeGrafter"/>
</dbReference>
<dbReference type="GO" id="GO:0051301">
    <property type="term" value="P:cell division"/>
    <property type="evidence" value="ECO:0007669"/>
    <property type="project" value="UniProtKB-UniRule"/>
</dbReference>
<comment type="function">
    <text evidence="10">Tyrosine protein phosphatase which functions as a dosage-dependent inducer of mitotic progression.</text>
</comment>
<evidence type="ECO:0000256" key="7">
    <source>
        <dbReference type="ARBA" id="ARBA00023306"/>
    </source>
</evidence>
<comment type="similarity">
    <text evidence="1 10">Belongs to the MPI phosphatase family.</text>
</comment>
<evidence type="ECO:0000256" key="9">
    <source>
        <dbReference type="ARBA" id="ARBA00067190"/>
    </source>
</evidence>
<evidence type="ECO:0000256" key="10">
    <source>
        <dbReference type="RuleBase" id="RU368028"/>
    </source>
</evidence>
<dbReference type="GO" id="GO:0000086">
    <property type="term" value="P:G2/M transition of mitotic cell cycle"/>
    <property type="evidence" value="ECO:0007669"/>
    <property type="project" value="TreeGrafter"/>
</dbReference>
<sequence length="554" mass="61367">MEFSSPLAAMQPPPRPWGCGRDIPNARPRHGNSQTFGGNAFNFRDLSMKKSSTDYFTLKTAPVRGSSPTASLAADLSQNFHIDQSPQLPTPRRSLFTNALFGARQDREGATTPPSSWEGATTPPILSSSPAYAADSMDISPLPHKKPSFSFARSNFQLQVLPPAETKDEDMISPPVDTPPRLQVPERKRSQFLRPSLSRTKCLSSTSITQLSRGLDSQLPAFTFGAGGMGMNGSSSASTPTLDEAFKASPPQEKNPFDRNMGVPPRPRSLFHNANRGGGSPISISVKRATNPTARPRKQFRRSLSMFESPGDVMKQEKSYIPSGLGSIMDMDEGSTGLKLPHFFPADNRPEHGSLPRINHDTMVSVLDGHFQHSYDSVLIVDCRFEYEYEGGHILGAENYNDKEQLSHRLFETCPTANTLVILHCEYSNHRAPLMAAYLRKQDRAVNAVNYPHLSYPDLYILDGGYCSFFDSYRPRCFPQNYLRMDDEAYTGACERGLGKIKQRAKLSRAQTFAFGQGSQMDDSPSRPSINIVGPTEMDLAAPSRVHNRRMISY</sequence>
<dbReference type="SMART" id="SM00450">
    <property type="entry name" value="RHOD"/>
    <property type="match status" value="1"/>
</dbReference>
<organism evidence="13 14">
    <name type="scientific">Venturia inaequalis</name>
    <name type="common">Apple scab fungus</name>
    <dbReference type="NCBI Taxonomy" id="5025"/>
    <lineage>
        <taxon>Eukaryota</taxon>
        <taxon>Fungi</taxon>
        <taxon>Dikarya</taxon>
        <taxon>Ascomycota</taxon>
        <taxon>Pezizomycotina</taxon>
        <taxon>Dothideomycetes</taxon>
        <taxon>Pleosporomycetidae</taxon>
        <taxon>Venturiales</taxon>
        <taxon>Venturiaceae</taxon>
        <taxon>Venturia</taxon>
    </lineage>
</organism>
<dbReference type="InterPro" id="IPR001763">
    <property type="entry name" value="Rhodanese-like_dom"/>
</dbReference>
<name>A0A8H3UK24_VENIN</name>
<dbReference type="GO" id="GO:0005634">
    <property type="term" value="C:nucleus"/>
    <property type="evidence" value="ECO:0007669"/>
    <property type="project" value="TreeGrafter"/>
</dbReference>
<evidence type="ECO:0000256" key="5">
    <source>
        <dbReference type="ARBA" id="ARBA00022801"/>
    </source>
</evidence>
<dbReference type="InterPro" id="IPR000751">
    <property type="entry name" value="MPI_Phosphatase"/>
</dbReference>
<keyword evidence="3 10" id="KW-0132">Cell division</keyword>
<keyword evidence="6 10" id="KW-0904">Protein phosphatase</keyword>
<dbReference type="EC" id="3.1.3.48" evidence="2 10"/>
<keyword evidence="7 10" id="KW-0131">Cell cycle</keyword>
<dbReference type="Pfam" id="PF00581">
    <property type="entry name" value="Rhodanese"/>
    <property type="match status" value="1"/>
</dbReference>
<dbReference type="GO" id="GO:0110032">
    <property type="term" value="P:positive regulation of G2/MI transition of meiotic cell cycle"/>
    <property type="evidence" value="ECO:0007669"/>
    <property type="project" value="TreeGrafter"/>
</dbReference>
<dbReference type="SUPFAM" id="SSF52821">
    <property type="entry name" value="Rhodanese/Cell cycle control phosphatase"/>
    <property type="match status" value="1"/>
</dbReference>
<dbReference type="PROSITE" id="PS50206">
    <property type="entry name" value="RHODANESE_3"/>
    <property type="match status" value="1"/>
</dbReference>
<reference evidence="13 14" key="1">
    <citation type="submission" date="2018-12" db="EMBL/GenBank/DDBJ databases">
        <title>Venturia inaequalis Genome Resource.</title>
        <authorList>
            <person name="Lichtner F.J."/>
        </authorList>
    </citation>
    <scope>NUCLEOTIDE SEQUENCE [LARGE SCALE GENOMIC DNA]</scope>
    <source>
        <strain evidence="13 14">120213</strain>
    </source>
</reference>
<evidence type="ECO:0000256" key="8">
    <source>
        <dbReference type="ARBA" id="ARBA00051722"/>
    </source>
</evidence>
<evidence type="ECO:0000313" key="13">
    <source>
        <dbReference type="EMBL" id="KAE9970867.1"/>
    </source>
</evidence>
<protein>
    <recommendedName>
        <fullName evidence="9 10">M-phase inducer phosphatase</fullName>
        <ecNumber evidence="2 10">3.1.3.48</ecNumber>
    </recommendedName>
</protein>
<dbReference type="PANTHER" id="PTHR10828:SF17">
    <property type="entry name" value="PROTEIN-TYROSINE-PHOSPHATASE"/>
    <property type="match status" value="1"/>
</dbReference>
<dbReference type="PANTHER" id="PTHR10828">
    <property type="entry name" value="M-PHASE INDUCER PHOSPHATASE DUAL SPECIFICITY PHOSPHATASE CDC25"/>
    <property type="match status" value="1"/>
</dbReference>
<keyword evidence="4 10" id="KW-0498">Mitosis</keyword>
<proteinExistence type="inferred from homology"/>
<dbReference type="Gene3D" id="3.40.250.10">
    <property type="entry name" value="Rhodanese-like domain"/>
    <property type="match status" value="1"/>
</dbReference>